<dbReference type="InterPro" id="IPR000504">
    <property type="entry name" value="RRM_dom"/>
</dbReference>
<evidence type="ECO:0000313" key="9">
    <source>
        <dbReference type="Proteomes" id="UP000449547"/>
    </source>
</evidence>
<evidence type="ECO:0000256" key="6">
    <source>
        <dbReference type="SAM" id="MobiDB-lite"/>
    </source>
</evidence>
<dbReference type="SUPFAM" id="SSF54928">
    <property type="entry name" value="RNA-binding domain, RBD"/>
    <property type="match status" value="4"/>
</dbReference>
<keyword evidence="2" id="KW-0677">Repeat</keyword>
<dbReference type="GO" id="GO:0003729">
    <property type="term" value="F:mRNA binding"/>
    <property type="evidence" value="ECO:0007669"/>
    <property type="project" value="TreeGrafter"/>
</dbReference>
<evidence type="ECO:0000256" key="4">
    <source>
        <dbReference type="ARBA" id="ARBA00023242"/>
    </source>
</evidence>
<evidence type="ECO:0000256" key="3">
    <source>
        <dbReference type="ARBA" id="ARBA00022884"/>
    </source>
</evidence>
<sequence>MAESSTNKDDGLDRKTLFVRSIPFEATSDDLQEYFSQFCPVKHAVVVNDENKKSRGFGFVSFVAEDDTLTALVEAKKTKFQDRFLRVDIAKRRDRKRGEGEEPKPKAAPVEKRKARLIVRNLPWSCKDGSILKKIFSKYGAVADAYIPRKSGGQMCGFGFVVMKKQAAANKAVKESKGLKIDGREVAVDIALEKSKWESRTEEEIAADEAEVNEDDEDDEDKDDEDEDMEDAEDKANSDDDDDDEDDDDASDSEFDDLNKVDPNAEEEELKLDDDDDEEEEEPAPRKKANRQEPFTIFVRNIPYDADEDTLKEHFERFGAVKYALPVRDRVTGFAKGSAFVAFVHKNAYEKCLDDAPSQASTSVLIPDDVSSDYVYQGRILSITSAVDRSSASRLEERNSQRRQMEMGKAPKEKDKRNLFLLNEGRITANSALAKVITAGDLAIREQSYKSRVQQLNKNPSLHMSLTRLAIRNLPRQMNSKGLKALGRKAVVQFATEVKQELRQPLNKEEVNRSVKHRYGENGDKEKEKEAAEAEEKDKKRKTKNTGVVKQAKVIMEVKGTGEHGRSRGYGFVEFRDHKAALMGLRWLNAHEVTKDEILAGYDEEERKDIQIDGKSRRLIVEFAIENSQVIKKRHERYQASRDPERKRRREEKQEEEQSRKRSKQDKRKGGKKGNMNKGPKPAKTTEKPEKDQAPDHVKRIIAQKRRQRKNK</sequence>
<feature type="compositionally biased region" description="Basic and acidic residues" evidence="6">
    <location>
        <begin position="505"/>
        <end position="538"/>
    </location>
</feature>
<feature type="compositionally biased region" description="Basic residues" evidence="6">
    <location>
        <begin position="700"/>
        <end position="712"/>
    </location>
</feature>
<feature type="compositionally biased region" description="Basic and acidic residues" evidence="6">
    <location>
        <begin position="684"/>
        <end position="699"/>
    </location>
</feature>
<keyword evidence="3 5" id="KW-0694">RNA-binding</keyword>
<dbReference type="InterPro" id="IPR035979">
    <property type="entry name" value="RBD_domain_sf"/>
</dbReference>
<name>A0A642ULV9_DIURU</name>
<dbReference type="PANTHER" id="PTHR48039:SF5">
    <property type="entry name" value="RNA-BINDING PROTEIN 28"/>
    <property type="match status" value="1"/>
</dbReference>
<dbReference type="PANTHER" id="PTHR48039">
    <property type="entry name" value="RNA-BINDING MOTIF PROTEIN 14B"/>
    <property type="match status" value="1"/>
</dbReference>
<feature type="domain" description="RRM" evidence="7">
    <location>
        <begin position="115"/>
        <end position="193"/>
    </location>
</feature>
<dbReference type="InterPro" id="IPR051945">
    <property type="entry name" value="RRM_MRD1_RNA_proc_ribogen"/>
</dbReference>
<dbReference type="AlphaFoldDB" id="A0A642ULV9"/>
<dbReference type="OMA" id="FTHRHAL"/>
<comment type="caution">
    <text evidence="8">The sequence shown here is derived from an EMBL/GenBank/DDBJ whole genome shotgun (WGS) entry which is preliminary data.</text>
</comment>
<proteinExistence type="predicted"/>
<dbReference type="SMART" id="SM00360">
    <property type="entry name" value="RRM"/>
    <property type="match status" value="4"/>
</dbReference>
<dbReference type="GO" id="GO:0005730">
    <property type="term" value="C:nucleolus"/>
    <property type="evidence" value="ECO:0007669"/>
    <property type="project" value="TreeGrafter"/>
</dbReference>
<feature type="region of interest" description="Disordered" evidence="6">
    <location>
        <begin position="505"/>
        <end position="547"/>
    </location>
</feature>
<feature type="region of interest" description="Disordered" evidence="6">
    <location>
        <begin position="392"/>
        <end position="415"/>
    </location>
</feature>
<feature type="region of interest" description="Disordered" evidence="6">
    <location>
        <begin position="634"/>
        <end position="712"/>
    </location>
</feature>
<dbReference type="PROSITE" id="PS50102">
    <property type="entry name" value="RRM"/>
    <property type="match status" value="4"/>
</dbReference>
<dbReference type="Proteomes" id="UP000449547">
    <property type="component" value="Unassembled WGS sequence"/>
</dbReference>
<evidence type="ECO:0000313" key="8">
    <source>
        <dbReference type="EMBL" id="KAA8901404.1"/>
    </source>
</evidence>
<evidence type="ECO:0000256" key="5">
    <source>
        <dbReference type="PROSITE-ProRule" id="PRU00176"/>
    </source>
</evidence>
<feature type="domain" description="RRM" evidence="7">
    <location>
        <begin position="295"/>
        <end position="388"/>
    </location>
</feature>
<dbReference type="VEuPathDB" id="FungiDB:DIURU_003256"/>
<feature type="domain" description="RRM" evidence="7">
    <location>
        <begin position="15"/>
        <end position="92"/>
    </location>
</feature>
<feature type="domain" description="RRM" evidence="7">
    <location>
        <begin position="467"/>
        <end position="626"/>
    </location>
</feature>
<dbReference type="Pfam" id="PF00076">
    <property type="entry name" value="RRM_1"/>
    <property type="match status" value="4"/>
</dbReference>
<dbReference type="Gene3D" id="3.30.70.330">
    <property type="match status" value="4"/>
</dbReference>
<accession>A0A642ULV9</accession>
<dbReference type="OrthoDB" id="267048at2759"/>
<dbReference type="GeneID" id="54781907"/>
<gene>
    <name evidence="8" type="ORF">DIURU_003256</name>
</gene>
<feature type="compositionally biased region" description="Acidic residues" evidence="6">
    <location>
        <begin position="204"/>
        <end position="256"/>
    </location>
</feature>
<comment type="subcellular location">
    <subcellularLocation>
        <location evidence="1">Nucleus</location>
    </subcellularLocation>
</comment>
<keyword evidence="4" id="KW-0539">Nucleus</keyword>
<feature type="compositionally biased region" description="Basic and acidic residues" evidence="6">
    <location>
        <begin position="637"/>
        <end position="660"/>
    </location>
</feature>
<evidence type="ECO:0000256" key="1">
    <source>
        <dbReference type="ARBA" id="ARBA00004123"/>
    </source>
</evidence>
<feature type="compositionally biased region" description="Acidic residues" evidence="6">
    <location>
        <begin position="264"/>
        <end position="282"/>
    </location>
</feature>
<feature type="compositionally biased region" description="Basic residues" evidence="6">
    <location>
        <begin position="661"/>
        <end position="672"/>
    </location>
</feature>
<protein>
    <recommendedName>
        <fullName evidence="7">RRM domain-containing protein</fullName>
    </recommendedName>
</protein>
<feature type="compositionally biased region" description="Basic and acidic residues" evidence="6">
    <location>
        <begin position="394"/>
        <end position="415"/>
    </location>
</feature>
<keyword evidence="9" id="KW-1185">Reference proteome</keyword>
<organism evidence="8 9">
    <name type="scientific">Diutina rugosa</name>
    <name type="common">Yeast</name>
    <name type="synonym">Candida rugosa</name>
    <dbReference type="NCBI Taxonomy" id="5481"/>
    <lineage>
        <taxon>Eukaryota</taxon>
        <taxon>Fungi</taxon>
        <taxon>Dikarya</taxon>
        <taxon>Ascomycota</taxon>
        <taxon>Saccharomycotina</taxon>
        <taxon>Pichiomycetes</taxon>
        <taxon>Debaryomycetaceae</taxon>
        <taxon>Diutina</taxon>
    </lineage>
</organism>
<feature type="region of interest" description="Disordered" evidence="6">
    <location>
        <begin position="198"/>
        <end position="292"/>
    </location>
</feature>
<dbReference type="RefSeq" id="XP_034011929.1">
    <property type="nucleotide sequence ID" value="XM_034155998.1"/>
</dbReference>
<reference evidence="8 9" key="1">
    <citation type="submission" date="2019-07" db="EMBL/GenBank/DDBJ databases">
        <title>Genome assembly of two rare yeast pathogens: Diutina rugosa and Trichomonascus ciferrii.</title>
        <authorList>
            <person name="Mixao V."/>
            <person name="Saus E."/>
            <person name="Hansen A."/>
            <person name="Lass-Flor C."/>
            <person name="Gabaldon T."/>
        </authorList>
    </citation>
    <scope>NUCLEOTIDE SEQUENCE [LARGE SCALE GENOMIC DNA]</scope>
    <source>
        <strain evidence="8 9">CBS 613</strain>
    </source>
</reference>
<dbReference type="EMBL" id="SWFT01000103">
    <property type="protein sequence ID" value="KAA8901404.1"/>
    <property type="molecule type" value="Genomic_DNA"/>
</dbReference>
<evidence type="ECO:0000256" key="2">
    <source>
        <dbReference type="ARBA" id="ARBA00022737"/>
    </source>
</evidence>
<evidence type="ECO:0000259" key="7">
    <source>
        <dbReference type="PROSITE" id="PS50102"/>
    </source>
</evidence>
<dbReference type="InterPro" id="IPR012677">
    <property type="entry name" value="Nucleotide-bd_a/b_plait_sf"/>
</dbReference>
<feature type="compositionally biased region" description="Low complexity" evidence="6">
    <location>
        <begin position="674"/>
        <end position="683"/>
    </location>
</feature>